<sequence>MNHTFPTHDVRLHLDSLPPAPTRAPEDQPIWAAHFDRTLHALAARTAGLVAAVARQVMEAHPAAVLVSLARGGTPAGILLRREAARHGLTWPHHSLSITRRDGLDLQAYREVLDEHPGRDVVFVDGWTGLGGVTRALEASVKGARLAVLSDPAGCSTYAGTYQDVLIPHALLGAAGCGLLSHPVAQRRGRHAAAFKPQLSGDDRTGAYLRAVSLADPLPPERGRRPSAAADYALLIAGLYGVSDPARLRAGVGEASRALLRRDPQELLLRQSGTPDTRHLEDEARRRSLPVYVHADLPYLACALTA</sequence>
<dbReference type="AlphaFoldDB" id="A0A221T2S3"/>
<organism evidence="4 5">
    <name type="scientific">Deinococcus ficus</name>
    <dbReference type="NCBI Taxonomy" id="317577"/>
    <lineage>
        <taxon>Bacteria</taxon>
        <taxon>Thermotogati</taxon>
        <taxon>Deinococcota</taxon>
        <taxon>Deinococci</taxon>
        <taxon>Deinococcales</taxon>
        <taxon>Deinococcaceae</taxon>
        <taxon>Deinococcus</taxon>
    </lineage>
</organism>
<geneLocation type="plasmid" evidence="5">
    <name>pdfi3</name>
</geneLocation>
<reference evidence="4 5" key="1">
    <citation type="submission" date="2017-05" db="EMBL/GenBank/DDBJ databases">
        <title>The complete genome sequence of Deinococcus ficus isolated from the rhizosphere of the Ficus religiosa L. in Taiwan.</title>
        <authorList>
            <person name="Wu K.-M."/>
            <person name="Liao T.-L."/>
            <person name="Liu Y.-M."/>
            <person name="Young C.-C."/>
            <person name="Tsai S.-F."/>
        </authorList>
    </citation>
    <scope>NUCLEOTIDE SEQUENCE [LARGE SCALE GENOMIC DNA]</scope>
    <source>
        <strain evidence="4 5">CC-FR2-10</strain>
        <plasmid evidence="5">pdfi3</plasmid>
    </source>
</reference>
<dbReference type="Pfam" id="PF11202">
    <property type="entry name" value="StiP"/>
    <property type="match status" value="1"/>
</dbReference>
<evidence type="ECO:0000259" key="2">
    <source>
        <dbReference type="Pfam" id="PF11202"/>
    </source>
</evidence>
<dbReference type="KEGG" id="dfc:DFI_18285"/>
<feature type="domain" description="Cysteine protease StiP N-terminal" evidence="2">
    <location>
        <begin position="31"/>
        <end position="212"/>
    </location>
</feature>
<dbReference type="InterPro" id="IPR011215">
    <property type="entry name" value="StiP_N"/>
</dbReference>
<gene>
    <name evidence="4" type="ORF">DFI_18285</name>
</gene>
<feature type="compositionally biased region" description="Basic and acidic residues" evidence="1">
    <location>
        <begin position="1"/>
        <end position="14"/>
    </location>
</feature>
<dbReference type="EMBL" id="CP021084">
    <property type="protein sequence ID" value="ASN83150.1"/>
    <property type="molecule type" value="Genomic_DNA"/>
</dbReference>
<dbReference type="InterPro" id="IPR028157">
    <property type="entry name" value="PELOTA_dom"/>
</dbReference>
<protein>
    <submittedName>
        <fullName evidence="4">Uncharacterized protein</fullName>
    </submittedName>
</protein>
<dbReference type="Proteomes" id="UP000259030">
    <property type="component" value="Plasmid pDFI3"/>
</dbReference>
<dbReference type="RefSeq" id="WP_051308387.1">
    <property type="nucleotide sequence ID" value="NZ_CP021084.1"/>
</dbReference>
<evidence type="ECO:0000256" key="1">
    <source>
        <dbReference type="SAM" id="MobiDB-lite"/>
    </source>
</evidence>
<accession>A0A221T2S3</accession>
<evidence type="ECO:0000259" key="3">
    <source>
        <dbReference type="Pfam" id="PF15608"/>
    </source>
</evidence>
<evidence type="ECO:0000313" key="5">
    <source>
        <dbReference type="Proteomes" id="UP000259030"/>
    </source>
</evidence>
<keyword evidence="5" id="KW-1185">Reference proteome</keyword>
<feature type="region of interest" description="Disordered" evidence="1">
    <location>
        <begin position="1"/>
        <end position="24"/>
    </location>
</feature>
<name>A0A221T2S3_9DEIO</name>
<dbReference type="Pfam" id="PF15608">
    <property type="entry name" value="PELOTA_1"/>
    <property type="match status" value="1"/>
</dbReference>
<evidence type="ECO:0000313" key="4">
    <source>
        <dbReference type="EMBL" id="ASN83150.1"/>
    </source>
</evidence>
<proteinExistence type="predicted"/>
<feature type="domain" description="PELOTA RNA-binding" evidence="3">
    <location>
        <begin position="236"/>
        <end position="304"/>
    </location>
</feature>
<keyword evidence="4" id="KW-0614">Plasmid</keyword>